<feature type="domain" description="Thiamin/hydroxymethyl pyrimidine-binding YkoF putative" evidence="1">
    <location>
        <begin position="130"/>
        <end position="204"/>
    </location>
</feature>
<dbReference type="Proteomes" id="UP000198548">
    <property type="component" value="Unassembled WGS sequence"/>
</dbReference>
<dbReference type="STRING" id="426703.SAMN04488100_13429"/>
<organism evidence="3 4">
    <name type="scientific">Alkalibacterium putridalgicola</name>
    <dbReference type="NCBI Taxonomy" id="426703"/>
    <lineage>
        <taxon>Bacteria</taxon>
        <taxon>Bacillati</taxon>
        <taxon>Bacillota</taxon>
        <taxon>Bacilli</taxon>
        <taxon>Lactobacillales</taxon>
        <taxon>Carnobacteriaceae</taxon>
        <taxon>Alkalibacterium</taxon>
    </lineage>
</organism>
<dbReference type="SUPFAM" id="SSF89957">
    <property type="entry name" value="MTH1187/YkoF-like"/>
    <property type="match status" value="1"/>
</dbReference>
<dbReference type="RefSeq" id="WP_091489434.1">
    <property type="nucleotide sequence ID" value="NZ_BJUX01000030.1"/>
</dbReference>
<dbReference type="AlphaFoldDB" id="A0A1H7WHB1"/>
<protein>
    <submittedName>
        <fullName evidence="2">HMP/thiamine-binding protein YkoF</fullName>
    </submittedName>
    <submittedName>
        <fullName evidence="3">YKOF-related Family</fullName>
    </submittedName>
</protein>
<dbReference type="EMBL" id="BJUX01000030">
    <property type="protein sequence ID" value="GEK90016.1"/>
    <property type="molecule type" value="Genomic_DNA"/>
</dbReference>
<dbReference type="Pfam" id="PF07615">
    <property type="entry name" value="Ykof"/>
    <property type="match status" value="2"/>
</dbReference>
<evidence type="ECO:0000259" key="1">
    <source>
        <dbReference type="Pfam" id="PF07615"/>
    </source>
</evidence>
<gene>
    <name evidence="2" type="primary">ykoF</name>
    <name evidence="2" type="ORF">APU01nite_20550</name>
    <name evidence="3" type="ORF">SAMN04488100_13429</name>
</gene>
<dbReference type="InterPro" id="IPR029756">
    <property type="entry name" value="MTH1187/YkoF-like"/>
</dbReference>
<evidence type="ECO:0000313" key="4">
    <source>
        <dbReference type="Proteomes" id="UP000198548"/>
    </source>
</evidence>
<name>A0A1H7WHB1_9LACT</name>
<dbReference type="OrthoDB" id="7767286at2"/>
<reference evidence="2 5" key="2">
    <citation type="submission" date="2019-07" db="EMBL/GenBank/DDBJ databases">
        <title>Whole genome shotgun sequence of Alkalibacterium putridalgicola NBRC 103243.</title>
        <authorList>
            <person name="Hosoyama A."/>
            <person name="Uohara A."/>
            <person name="Ohji S."/>
            <person name="Ichikawa N."/>
        </authorList>
    </citation>
    <scope>NUCLEOTIDE SEQUENCE [LARGE SCALE GENOMIC DNA]</scope>
    <source>
        <strain evidence="2 5">NBRC 103243</strain>
    </source>
</reference>
<feature type="domain" description="Thiamin/hydroxymethyl pyrimidine-binding YkoF putative" evidence="1">
    <location>
        <begin position="22"/>
        <end position="101"/>
    </location>
</feature>
<sequence length="209" mass="22783">MSKNYVNYGKCSAGKPGSTMGITGARFNLSPMSDDFVAIILDAIKHVDLSKVWSETDHISTVYRGKEEAVFDALKAAYVYAYREGVHMTLEATVSKGCPGDSDSDYTLALENPKVNNKQTQDIDFPVIGKFALYPMGSDNYMGTIEKVVNEGIDRGVVTGSGHYGTNLGGSVQDVFDYLEYVSNTVGKEVSHYVSQFTLLCNVPEGEVK</sequence>
<evidence type="ECO:0000313" key="3">
    <source>
        <dbReference type="EMBL" id="SEM20966.1"/>
    </source>
</evidence>
<dbReference type="Gene3D" id="3.30.70.930">
    <property type="match status" value="2"/>
</dbReference>
<reference evidence="3 4" key="1">
    <citation type="submission" date="2016-10" db="EMBL/GenBank/DDBJ databases">
        <authorList>
            <person name="de Groot N.N."/>
        </authorList>
    </citation>
    <scope>NUCLEOTIDE SEQUENCE [LARGE SCALE GENOMIC DNA]</scope>
    <source>
        <strain evidence="3 4">DSM 19182</strain>
    </source>
</reference>
<dbReference type="InterPro" id="IPR011522">
    <property type="entry name" value="Thiamin/HMP-bd_put_YkoF"/>
</dbReference>
<accession>A0A1H7WHB1</accession>
<proteinExistence type="predicted"/>
<dbReference type="Proteomes" id="UP000321425">
    <property type="component" value="Unassembled WGS sequence"/>
</dbReference>
<keyword evidence="5" id="KW-1185">Reference proteome</keyword>
<evidence type="ECO:0000313" key="2">
    <source>
        <dbReference type="EMBL" id="GEK90016.1"/>
    </source>
</evidence>
<evidence type="ECO:0000313" key="5">
    <source>
        <dbReference type="Proteomes" id="UP000321425"/>
    </source>
</evidence>
<dbReference type="EMBL" id="FOBL01000034">
    <property type="protein sequence ID" value="SEM20966.1"/>
    <property type="molecule type" value="Genomic_DNA"/>
</dbReference>